<keyword evidence="10" id="KW-1185">Reference proteome</keyword>
<dbReference type="InterPro" id="IPR003661">
    <property type="entry name" value="HisK_dim/P_dom"/>
</dbReference>
<dbReference type="SUPFAM" id="SSF55781">
    <property type="entry name" value="GAF domain-like"/>
    <property type="match status" value="1"/>
</dbReference>
<gene>
    <name evidence="9" type="ORF">C8N25_12255</name>
</gene>
<dbReference type="PROSITE" id="PS50113">
    <property type="entry name" value="PAC"/>
    <property type="match status" value="4"/>
</dbReference>
<dbReference type="InterPro" id="IPR000700">
    <property type="entry name" value="PAS-assoc_C"/>
</dbReference>
<dbReference type="SUPFAM" id="SSF55874">
    <property type="entry name" value="ATPase domain of HSP90 chaperone/DNA topoisomerase II/histidine kinase"/>
    <property type="match status" value="1"/>
</dbReference>
<dbReference type="Gene3D" id="3.30.450.40">
    <property type="match status" value="1"/>
</dbReference>
<feature type="domain" description="PAS" evidence="7">
    <location>
        <begin position="785"/>
        <end position="855"/>
    </location>
</feature>
<dbReference type="Pfam" id="PF08447">
    <property type="entry name" value="PAS_3"/>
    <property type="match status" value="4"/>
</dbReference>
<dbReference type="InterPro" id="IPR052162">
    <property type="entry name" value="Sensor_kinase/Photoreceptor"/>
</dbReference>
<feature type="domain" description="PAC" evidence="8">
    <location>
        <begin position="440"/>
        <end position="492"/>
    </location>
</feature>
<feature type="domain" description="PAS" evidence="7">
    <location>
        <begin position="125"/>
        <end position="195"/>
    </location>
</feature>
<dbReference type="Pfam" id="PF13426">
    <property type="entry name" value="PAS_9"/>
    <property type="match status" value="1"/>
</dbReference>
<dbReference type="InterPro" id="IPR000014">
    <property type="entry name" value="PAS"/>
</dbReference>
<feature type="domain" description="PAS" evidence="7">
    <location>
        <begin position="1256"/>
        <end position="1328"/>
    </location>
</feature>
<feature type="domain" description="PAC" evidence="8">
    <location>
        <begin position="566"/>
        <end position="620"/>
    </location>
</feature>
<name>A0A3E0DI43_9BACT</name>
<dbReference type="PANTHER" id="PTHR43304">
    <property type="entry name" value="PHYTOCHROME-LIKE PROTEIN CPH1"/>
    <property type="match status" value="1"/>
</dbReference>
<evidence type="ECO:0000313" key="9">
    <source>
        <dbReference type="EMBL" id="REG82309.1"/>
    </source>
</evidence>
<dbReference type="Pfam" id="PF08448">
    <property type="entry name" value="PAS_4"/>
    <property type="match status" value="2"/>
</dbReference>
<comment type="caution">
    <text evidence="9">The sequence shown here is derived from an EMBL/GenBank/DDBJ whole genome shotgun (WGS) entry which is preliminary data.</text>
</comment>
<dbReference type="RefSeq" id="WP_086543499.1">
    <property type="nucleotide sequence ID" value="NZ_MSSW01000075.1"/>
</dbReference>
<dbReference type="CDD" id="cd00082">
    <property type="entry name" value="HisKA"/>
    <property type="match status" value="1"/>
</dbReference>
<protein>
    <recommendedName>
        <fullName evidence="2">histidine kinase</fullName>
        <ecNumber evidence="2">2.7.13.3</ecNumber>
    </recommendedName>
</protein>
<dbReference type="InterPro" id="IPR003594">
    <property type="entry name" value="HATPase_dom"/>
</dbReference>
<dbReference type="InterPro" id="IPR013655">
    <property type="entry name" value="PAS_fold_3"/>
</dbReference>
<reference evidence="9 10" key="1">
    <citation type="submission" date="2018-08" db="EMBL/GenBank/DDBJ databases">
        <title>Genomic Encyclopedia of Archaeal and Bacterial Type Strains, Phase II (KMG-II): from individual species to whole genera.</title>
        <authorList>
            <person name="Goeker M."/>
        </authorList>
    </citation>
    <scope>NUCLEOTIDE SEQUENCE [LARGE SCALE GENOMIC DNA]</scope>
    <source>
        <strain evidence="9 10">DSM 15986</strain>
    </source>
</reference>
<dbReference type="SMART" id="SM00091">
    <property type="entry name" value="PAS"/>
    <property type="match status" value="11"/>
</dbReference>
<dbReference type="CDD" id="cd00130">
    <property type="entry name" value="PAS"/>
    <property type="match status" value="9"/>
</dbReference>
<evidence type="ECO:0000256" key="3">
    <source>
        <dbReference type="ARBA" id="ARBA00022553"/>
    </source>
</evidence>
<dbReference type="Pfam" id="PF00989">
    <property type="entry name" value="PAS"/>
    <property type="match status" value="3"/>
</dbReference>
<dbReference type="EC" id="2.7.13.3" evidence="2"/>
<dbReference type="Proteomes" id="UP000256405">
    <property type="component" value="Unassembled WGS sequence"/>
</dbReference>
<dbReference type="InterPro" id="IPR036890">
    <property type="entry name" value="HATPase_C_sf"/>
</dbReference>
<sequence>MEQTQLTNTFLDQSKDLFWIVNLDFQLIYANKRYLSLMKEVTGVEKKLNESVLVEGFGEELIEKWKAYYSRALKGEYFEIEEHHAHPETNEIRYGQITLEPLRGDDHEVFAVACLSRDITRVVKQKSEANQMIDSSLGVFCTIDYEGNFVYVSAASEVHWGYLPEELVGKAYQDLILEEDLLKTSEIASAILSGREVKSFVNRYKKKNGGIAYNLWSVRWDGGSKLMYCVARDAKERIEEEEIIQQSEQRFKALVQQGSDLIGILDGEGNYIYVSPTSTSVLGIAPEEFIGRNALEFIHPDDVERTSASLQKIATESRLLLEPYRVQNHQKEWRWFETVFTNMLDNPAVKGIVGNSRDITEKIEEKHKLKSVSAIANIGYWRLELDRNTLSWTDEVYTIWGRQKESFELNYESFIKTIHPADLPLFEKDQELAYQGLTPHNQIHRIILPDHQIRWVHELGRLVKDEDGKSIAFEGTVQDVTKQKEEEQRLKLLESVITNTNDAVLITEAEPFDEPGPRIIYVNAAFSKMTGYEAHEVIGKSPRMLQGPNSNKKELAKLGRALRNWEPYEITTINYKKTGEEFWTNFTVNPVANEKGWYTHWIAIERDVTDQKTKELEKDLINEISGIFNQSTDHDLTACLTKLCQHITKFGDFDFGEIWLPAIDANTINRVANCFKNKAGNDFYEASRNSKSLVLGEGMPGYVWENKQTEIWGNGDKEWLFFKRKEAAKKAGIEVLMGVPLKHNEVVIGVLLLGTGKAKAALALYSELLQKLESTIGTELSRKKLEIELAQIFDFTPDIICVAGFDGYLKRINPAGLELLGYSLEEMRSRPIRSFVHEDDRLQTKEQQTQLYNGGRQTLFENRYITKAGKIVWLSWTATSAPEHGIVYAVAKNVTEEKVLRELNREAGKLARIGSWEMDLINQDGDGMYWSPMIREILELDDSYNPTLTGGIEFHIGESKERIQKALDLLIKDGTEFDEEILLLTAKGHERWSRVIGKSEIVNNKRTKIYGSYQDIHASKSLELKISEILGSISDAFYALDKDWNFTYFNREAERLLQTSEKEAIGKNKWELFPSTVGTKLYEVYHRITQTLVPETFEYLYPADGKWYEVSAYPSAGGLSVYFKNIDERKLAAENLQKAFEEKNKILESIGDAFFAVDCNWIVTYWNKEAELILGKKKEQIVGKNLWEENTYSIDSDFYHQYHEAMNTGEAVNFESFSSTMNKWLEVSAYPAEEGLSVYFKDVTSRKETDIQLHQANERFEKVTEATNDAIWDWDMVNQTYYRSKAIERFFGKKALKSFTENDFWKDNFHPEDFEKIQISINEAISNPLCNRLELEYRVFNEHGKTLYVIDRGVIIRNSEGKAIRMVGAMTDVTEQKKSEEANRFKANLLSMIGQAAIATNLDGVVNYWNKAAENIYGWKQEEAIGENIMHLTVPDISKEQAIQIMDALKKGETWLGKFKVCKKDRTNFPALISNSPIFDENNKLSGIIGISSDITQEIKTEELLKQYTLELERSNEDLEQFAFVASHDLQEPLRMIASFMDLLKRKYGDLLDEKGHQYIHFATDGAKSMKQIILDLLEYSRANRPTEGKKEVDLNEVLSEFGQLRRKLISEKSASIKSSELPILFTYKAAITQILHCLIDNSLKYCKADIPPKVEIDVVENEKEWEFSIKDNGIGMDPQFYDKIFVIFQRLHNKDQYSGTGLGLSVAKRHVEFLGGRIWLESESGVGTVFYFTIPKIK</sequence>
<dbReference type="SUPFAM" id="SSF55785">
    <property type="entry name" value="PYP-like sensor domain (PAS domain)"/>
    <property type="match status" value="11"/>
</dbReference>
<dbReference type="InterPro" id="IPR036097">
    <property type="entry name" value="HisK_dim/P_sf"/>
</dbReference>
<dbReference type="PRINTS" id="PR00344">
    <property type="entry name" value="BCTRLSENSOR"/>
</dbReference>
<feature type="domain" description="PAS" evidence="7">
    <location>
        <begin position="489"/>
        <end position="565"/>
    </location>
</feature>
<dbReference type="GO" id="GO:0000155">
    <property type="term" value="F:phosphorelay sensor kinase activity"/>
    <property type="evidence" value="ECO:0007669"/>
    <property type="project" value="InterPro"/>
</dbReference>
<dbReference type="NCBIfam" id="TIGR00229">
    <property type="entry name" value="sensory_box"/>
    <property type="match status" value="8"/>
</dbReference>
<dbReference type="PANTHER" id="PTHR43304:SF1">
    <property type="entry name" value="PAC DOMAIN-CONTAINING PROTEIN"/>
    <property type="match status" value="1"/>
</dbReference>
<evidence type="ECO:0000259" key="8">
    <source>
        <dbReference type="PROSITE" id="PS50113"/>
    </source>
</evidence>
<keyword evidence="3" id="KW-0597">Phosphoprotein</keyword>
<dbReference type="PROSITE" id="PS50112">
    <property type="entry name" value="PAS"/>
    <property type="match status" value="8"/>
</dbReference>
<feature type="domain" description="PAS" evidence="7">
    <location>
        <begin position="1139"/>
        <end position="1186"/>
    </location>
</feature>
<dbReference type="SMART" id="SM00388">
    <property type="entry name" value="HisKA"/>
    <property type="match status" value="1"/>
</dbReference>
<dbReference type="Pfam" id="PF02518">
    <property type="entry name" value="HATPase_c"/>
    <property type="match status" value="1"/>
</dbReference>
<keyword evidence="5" id="KW-0418">Kinase</keyword>
<dbReference type="Gene3D" id="1.10.287.130">
    <property type="match status" value="1"/>
</dbReference>
<dbReference type="SUPFAM" id="SSF47384">
    <property type="entry name" value="Homodimeric domain of signal transducing histidine kinase"/>
    <property type="match status" value="1"/>
</dbReference>
<dbReference type="Gene3D" id="3.30.450.20">
    <property type="entry name" value="PAS domain"/>
    <property type="match status" value="11"/>
</dbReference>
<feature type="domain" description="PAS" evidence="7">
    <location>
        <begin position="1022"/>
        <end position="1086"/>
    </location>
</feature>
<dbReference type="InterPro" id="IPR029016">
    <property type="entry name" value="GAF-like_dom_sf"/>
</dbReference>
<evidence type="ECO:0000256" key="5">
    <source>
        <dbReference type="ARBA" id="ARBA00022777"/>
    </source>
</evidence>
<dbReference type="Gene3D" id="3.30.565.10">
    <property type="entry name" value="Histidine kinase-like ATPase, C-terminal domain"/>
    <property type="match status" value="1"/>
</dbReference>
<dbReference type="InterPro" id="IPR013767">
    <property type="entry name" value="PAS_fold"/>
</dbReference>
<dbReference type="GO" id="GO:0006355">
    <property type="term" value="P:regulation of DNA-templated transcription"/>
    <property type="evidence" value="ECO:0007669"/>
    <property type="project" value="InterPro"/>
</dbReference>
<feature type="domain" description="Histidine kinase" evidence="6">
    <location>
        <begin position="1525"/>
        <end position="1739"/>
    </location>
</feature>
<feature type="domain" description="PAS" evidence="7">
    <location>
        <begin position="1382"/>
        <end position="1452"/>
    </location>
</feature>
<dbReference type="InterPro" id="IPR005467">
    <property type="entry name" value="His_kinase_dom"/>
</dbReference>
<evidence type="ECO:0000256" key="4">
    <source>
        <dbReference type="ARBA" id="ARBA00022679"/>
    </source>
</evidence>
<dbReference type="PROSITE" id="PS50109">
    <property type="entry name" value="HIS_KIN"/>
    <property type="match status" value="1"/>
</dbReference>
<evidence type="ECO:0000259" key="7">
    <source>
        <dbReference type="PROSITE" id="PS50112"/>
    </source>
</evidence>
<feature type="domain" description="PAC" evidence="8">
    <location>
        <begin position="1455"/>
        <end position="1507"/>
    </location>
</feature>
<dbReference type="Pfam" id="PF00512">
    <property type="entry name" value="HisKA"/>
    <property type="match status" value="1"/>
</dbReference>
<keyword evidence="4" id="KW-0808">Transferase</keyword>
<dbReference type="OrthoDB" id="9124519at2"/>
<proteinExistence type="predicted"/>
<evidence type="ECO:0000313" key="10">
    <source>
        <dbReference type="Proteomes" id="UP000256405"/>
    </source>
</evidence>
<dbReference type="Gene3D" id="2.10.70.100">
    <property type="match status" value="1"/>
</dbReference>
<accession>A0A3E0DI43</accession>
<dbReference type="InterPro" id="IPR004358">
    <property type="entry name" value="Sig_transdc_His_kin-like_C"/>
</dbReference>
<dbReference type="SMART" id="SM00387">
    <property type="entry name" value="HATPase_c"/>
    <property type="match status" value="1"/>
</dbReference>
<feature type="domain" description="PAC" evidence="8">
    <location>
        <begin position="1333"/>
        <end position="1385"/>
    </location>
</feature>
<evidence type="ECO:0000256" key="2">
    <source>
        <dbReference type="ARBA" id="ARBA00012438"/>
    </source>
</evidence>
<dbReference type="InterPro" id="IPR001610">
    <property type="entry name" value="PAC"/>
</dbReference>
<dbReference type="InterPro" id="IPR035965">
    <property type="entry name" value="PAS-like_dom_sf"/>
</dbReference>
<comment type="catalytic activity">
    <reaction evidence="1">
        <text>ATP + protein L-histidine = ADP + protein N-phospho-L-histidine.</text>
        <dbReference type="EC" id="2.7.13.3"/>
    </reaction>
</comment>
<evidence type="ECO:0000259" key="6">
    <source>
        <dbReference type="PROSITE" id="PS50109"/>
    </source>
</evidence>
<organism evidence="9 10">
    <name type="scientific">Algoriphagus antarcticus</name>
    <dbReference type="NCBI Taxonomy" id="238540"/>
    <lineage>
        <taxon>Bacteria</taxon>
        <taxon>Pseudomonadati</taxon>
        <taxon>Bacteroidota</taxon>
        <taxon>Cytophagia</taxon>
        <taxon>Cytophagales</taxon>
        <taxon>Cyclobacteriaceae</taxon>
        <taxon>Algoriphagus</taxon>
    </lineage>
</organism>
<dbReference type="SMART" id="SM00086">
    <property type="entry name" value="PAC"/>
    <property type="match status" value="7"/>
</dbReference>
<evidence type="ECO:0000256" key="1">
    <source>
        <dbReference type="ARBA" id="ARBA00000085"/>
    </source>
</evidence>
<feature type="domain" description="PAS" evidence="7">
    <location>
        <begin position="247"/>
        <end position="317"/>
    </location>
</feature>
<dbReference type="EMBL" id="QUNF01000022">
    <property type="protein sequence ID" value="REG82309.1"/>
    <property type="molecule type" value="Genomic_DNA"/>
</dbReference>
<dbReference type="InterPro" id="IPR013656">
    <property type="entry name" value="PAS_4"/>
</dbReference>